<dbReference type="EMBL" id="JAGFBS010000008">
    <property type="protein sequence ID" value="KAG6377988.1"/>
    <property type="molecule type" value="Genomic_DNA"/>
</dbReference>
<accession>A0A8I3AC26</accession>
<comment type="caution">
    <text evidence="1">The sequence shown here is derived from an EMBL/GenBank/DDBJ whole genome shotgun (WGS) entry which is preliminary data.</text>
</comment>
<sequence length="142" mass="15814">MLHSTQPFDICPPWTSTVLALVASATTVFAPPTTSVSHMWSLQRLGTAICKKLLRTNNNACKMQNLTMLFLPLTVGQGVQPPAGAIAFYPYKRERVNSVRHRSLINEADKENPRYILIQLGETLLFLAQTPPSKTIIHFVPL</sequence>
<organism evidence="1 2">
    <name type="scientific">Boletus reticuloceps</name>
    <dbReference type="NCBI Taxonomy" id="495285"/>
    <lineage>
        <taxon>Eukaryota</taxon>
        <taxon>Fungi</taxon>
        <taxon>Dikarya</taxon>
        <taxon>Basidiomycota</taxon>
        <taxon>Agaricomycotina</taxon>
        <taxon>Agaricomycetes</taxon>
        <taxon>Agaricomycetidae</taxon>
        <taxon>Boletales</taxon>
        <taxon>Boletineae</taxon>
        <taxon>Boletaceae</taxon>
        <taxon>Boletoideae</taxon>
        <taxon>Boletus</taxon>
    </lineage>
</organism>
<evidence type="ECO:0000313" key="2">
    <source>
        <dbReference type="Proteomes" id="UP000683000"/>
    </source>
</evidence>
<proteinExistence type="predicted"/>
<protein>
    <submittedName>
        <fullName evidence="1">Uncharacterized protein</fullName>
    </submittedName>
</protein>
<reference evidence="1" key="1">
    <citation type="submission" date="2021-03" db="EMBL/GenBank/DDBJ databases">
        <title>Evolutionary innovations through gain and loss of genes in the ectomycorrhizal Boletales.</title>
        <authorList>
            <person name="Wu G."/>
            <person name="Miyauchi S."/>
            <person name="Morin E."/>
            <person name="Yang Z.-L."/>
            <person name="Xu J."/>
            <person name="Martin F.M."/>
        </authorList>
    </citation>
    <scope>NUCLEOTIDE SEQUENCE</scope>
    <source>
        <strain evidence="1">BR01</strain>
    </source>
</reference>
<name>A0A8I3AC26_9AGAM</name>
<dbReference type="Proteomes" id="UP000683000">
    <property type="component" value="Unassembled WGS sequence"/>
</dbReference>
<dbReference type="AlphaFoldDB" id="A0A8I3AC26"/>
<evidence type="ECO:0000313" key="1">
    <source>
        <dbReference type="EMBL" id="KAG6377988.1"/>
    </source>
</evidence>
<gene>
    <name evidence="1" type="ORF">JVT61DRAFT_14785</name>
</gene>
<keyword evidence="2" id="KW-1185">Reference proteome</keyword>